<evidence type="ECO:0000313" key="5">
    <source>
        <dbReference type="Proteomes" id="UP000429523"/>
    </source>
</evidence>
<accession>A0A6A3ESV1</accession>
<dbReference type="EMBL" id="QXGF01000842">
    <property type="protein sequence ID" value="KAE8935061.1"/>
    <property type="molecule type" value="Genomic_DNA"/>
</dbReference>
<gene>
    <name evidence="4" type="ORF">PF001_g12901</name>
    <name evidence="3" type="ORF">PF009_g14976</name>
</gene>
<feature type="compositionally biased region" description="Basic residues" evidence="1">
    <location>
        <begin position="210"/>
        <end position="222"/>
    </location>
</feature>
<dbReference type="Proteomes" id="UP000429523">
    <property type="component" value="Unassembled WGS sequence"/>
</dbReference>
<dbReference type="InterPro" id="IPR016197">
    <property type="entry name" value="Chromo-like_dom_sf"/>
</dbReference>
<dbReference type="SUPFAM" id="SSF54160">
    <property type="entry name" value="Chromo domain-like"/>
    <property type="match status" value="1"/>
</dbReference>
<name>A0A6A3ESV1_9STRA</name>
<evidence type="ECO:0000313" key="4">
    <source>
        <dbReference type="EMBL" id="KAE9304764.1"/>
    </source>
</evidence>
<comment type="caution">
    <text evidence="3">The sequence shown here is derived from an EMBL/GenBank/DDBJ whole genome shotgun (WGS) entry which is preliminary data.</text>
</comment>
<dbReference type="AlphaFoldDB" id="A0A6A3ESV1"/>
<dbReference type="Gene3D" id="2.40.50.40">
    <property type="match status" value="1"/>
</dbReference>
<evidence type="ECO:0000256" key="1">
    <source>
        <dbReference type="SAM" id="MobiDB-lite"/>
    </source>
</evidence>
<evidence type="ECO:0000313" key="3">
    <source>
        <dbReference type="EMBL" id="KAE8935061.1"/>
    </source>
</evidence>
<feature type="region of interest" description="Disordered" evidence="1">
    <location>
        <begin position="203"/>
        <end position="222"/>
    </location>
</feature>
<proteinExistence type="predicted"/>
<sequence>MEDVAAVVEKQRQHIADIRDSLTNMHRELSAEAAKKRQQARDRRASKPGVSMALFTEGDFVLTAHVLSRANKLAVQWKGPKRIVKALSDYVFEVLDLMAPFAISTHHASRLKFYADASRNVTEDLVAQAMHADGGHLVSKLVKCRMRPETHTWEIQVEWIGLDPLEASWEPATIIYEDVPELVKRFVLRANSDAAQAMWASLTKTPAARQKSKPQRRRKGRG</sequence>
<dbReference type="PROSITE" id="PS50013">
    <property type="entry name" value="CHROMO_2"/>
    <property type="match status" value="1"/>
</dbReference>
<feature type="domain" description="Chromo" evidence="2">
    <location>
        <begin position="136"/>
        <end position="186"/>
    </location>
</feature>
<dbReference type="Proteomes" id="UP000437068">
    <property type="component" value="Unassembled WGS sequence"/>
</dbReference>
<dbReference type="EMBL" id="QXGE01000736">
    <property type="protein sequence ID" value="KAE9304764.1"/>
    <property type="molecule type" value="Genomic_DNA"/>
</dbReference>
<organism evidence="3 5">
    <name type="scientific">Phytophthora fragariae</name>
    <dbReference type="NCBI Taxonomy" id="53985"/>
    <lineage>
        <taxon>Eukaryota</taxon>
        <taxon>Sar</taxon>
        <taxon>Stramenopiles</taxon>
        <taxon>Oomycota</taxon>
        <taxon>Peronosporomycetes</taxon>
        <taxon>Peronosporales</taxon>
        <taxon>Peronosporaceae</taxon>
        <taxon>Phytophthora</taxon>
    </lineage>
</organism>
<reference evidence="5 6" key="1">
    <citation type="submission" date="2018-08" db="EMBL/GenBank/DDBJ databases">
        <title>Genomic investigation of the strawberry pathogen Phytophthora fragariae indicates pathogenicity is determined by transcriptional variation in three key races.</title>
        <authorList>
            <person name="Adams T.M."/>
            <person name="Armitage A.D."/>
            <person name="Sobczyk M.K."/>
            <person name="Bates H.J."/>
            <person name="Dunwell J.M."/>
            <person name="Nellist C.F."/>
            <person name="Harrison R.J."/>
        </authorList>
    </citation>
    <scope>NUCLEOTIDE SEQUENCE [LARGE SCALE GENOMIC DNA]</scope>
    <source>
        <strain evidence="4 6">A4</strain>
        <strain evidence="3 5">NOV-9</strain>
    </source>
</reference>
<evidence type="ECO:0000259" key="2">
    <source>
        <dbReference type="PROSITE" id="PS50013"/>
    </source>
</evidence>
<dbReference type="InterPro" id="IPR000953">
    <property type="entry name" value="Chromo/chromo_shadow_dom"/>
</dbReference>
<protein>
    <recommendedName>
        <fullName evidence="2">Chromo domain-containing protein</fullName>
    </recommendedName>
</protein>
<evidence type="ECO:0000313" key="6">
    <source>
        <dbReference type="Proteomes" id="UP000437068"/>
    </source>
</evidence>